<gene>
    <name evidence="1" type="ORF">LCGC14_1425840</name>
</gene>
<protein>
    <submittedName>
        <fullName evidence="1">Uncharacterized protein</fullName>
    </submittedName>
</protein>
<comment type="caution">
    <text evidence="1">The sequence shown here is derived from an EMBL/GenBank/DDBJ whole genome shotgun (WGS) entry which is preliminary data.</text>
</comment>
<dbReference type="EMBL" id="LAZR01009557">
    <property type="protein sequence ID" value="KKM71912.1"/>
    <property type="molecule type" value="Genomic_DNA"/>
</dbReference>
<reference evidence="1" key="1">
    <citation type="journal article" date="2015" name="Nature">
        <title>Complex archaea that bridge the gap between prokaryotes and eukaryotes.</title>
        <authorList>
            <person name="Spang A."/>
            <person name="Saw J.H."/>
            <person name="Jorgensen S.L."/>
            <person name="Zaremba-Niedzwiedzka K."/>
            <person name="Martijn J."/>
            <person name="Lind A.E."/>
            <person name="van Eijk R."/>
            <person name="Schleper C."/>
            <person name="Guy L."/>
            <person name="Ettema T.J."/>
        </authorList>
    </citation>
    <scope>NUCLEOTIDE SEQUENCE</scope>
</reference>
<evidence type="ECO:0000313" key="1">
    <source>
        <dbReference type="EMBL" id="KKM71912.1"/>
    </source>
</evidence>
<name>A0A0F9MRT5_9ZZZZ</name>
<proteinExistence type="predicted"/>
<dbReference type="AlphaFoldDB" id="A0A0F9MRT5"/>
<feature type="non-terminal residue" evidence="1">
    <location>
        <position position="108"/>
    </location>
</feature>
<accession>A0A0F9MRT5</accession>
<sequence>MKESRFLTRQVRQPTRASRTKPICTVASRLPGFFIAMGLMDGNYFRVATFERSNPKVTPGSKWVRLETRIIDYAEDFRDVSDAAKLTFLCLLAAAPKAKNIFPNRIDA</sequence>
<organism evidence="1">
    <name type="scientific">marine sediment metagenome</name>
    <dbReference type="NCBI Taxonomy" id="412755"/>
    <lineage>
        <taxon>unclassified sequences</taxon>
        <taxon>metagenomes</taxon>
        <taxon>ecological metagenomes</taxon>
    </lineage>
</organism>